<keyword evidence="1" id="KW-0812">Transmembrane</keyword>
<evidence type="ECO:0000313" key="3">
    <source>
        <dbReference type="Proteomes" id="UP000185146"/>
    </source>
</evidence>
<feature type="transmembrane region" description="Helical" evidence="1">
    <location>
        <begin position="148"/>
        <end position="166"/>
    </location>
</feature>
<reference evidence="2 3" key="1">
    <citation type="submission" date="2016-12" db="EMBL/GenBank/DDBJ databases">
        <title>Draft Genome Sequence of Mercury Resistant Pseudomonas DRA525.</title>
        <authorList>
            <person name="Drace K.M."/>
        </authorList>
    </citation>
    <scope>NUCLEOTIDE SEQUENCE [LARGE SCALE GENOMIC DNA]</scope>
    <source>
        <strain evidence="2 3">DRA525</strain>
    </source>
</reference>
<protein>
    <recommendedName>
        <fullName evidence="4">AbrB family transcriptional regulator</fullName>
    </recommendedName>
</protein>
<dbReference type="NCBIfam" id="TIGR03082">
    <property type="entry name" value="Gneg_AbrB_dup"/>
    <property type="match status" value="2"/>
</dbReference>
<proteinExistence type="predicted"/>
<dbReference type="PIRSF" id="PIRSF038991">
    <property type="entry name" value="Protein_AbrB"/>
    <property type="match status" value="1"/>
</dbReference>
<feature type="transmembrane region" description="Helical" evidence="1">
    <location>
        <begin position="301"/>
        <end position="325"/>
    </location>
</feature>
<dbReference type="PANTHER" id="PTHR38457:SF1">
    <property type="entry name" value="REGULATOR ABRB-RELATED"/>
    <property type="match status" value="1"/>
</dbReference>
<sequence>MLNTLKTWWATPLTGTAGALLASAAHWPLPWIIGSMLAVIIIRCSGWAIAEIPNGRKSGQWLIATSIGLHFTQPVVHELARHFLLMLAAAFVTLLLALVGIAFIHRRGMDLTTAYFAFMPANFAEMIQLGMRYRANVSQIAAAHSIRLVLIVLSVPPAMLLLMHAAPGTSQPRLPADWQWLGPMLAGGVLVALSWKRLGLPNPWMFGPMTLCAALTACFDLRMALPVELSHYGQLMIGCALGSFFDRGFFRRSPLYLGKVVAFTLAMIGCTFLFAWGFAWLSGSRLLSLALGMMPGSTTEMYLTAEALNLGAGMVTAMQIMRLVLVMLCAEPLLKVWLGRRAAVEQ</sequence>
<feature type="transmembrane region" description="Helical" evidence="1">
    <location>
        <begin position="178"/>
        <end position="195"/>
    </location>
</feature>
<feature type="transmembrane region" description="Helical" evidence="1">
    <location>
        <begin position="261"/>
        <end position="281"/>
    </location>
</feature>
<accession>A0A1L5PPM0</accession>
<dbReference type="Pfam" id="PF05145">
    <property type="entry name" value="AbrB"/>
    <property type="match status" value="1"/>
</dbReference>
<name>A0A1L5PPM0_PSEPU</name>
<dbReference type="GO" id="GO:0016020">
    <property type="term" value="C:membrane"/>
    <property type="evidence" value="ECO:0007669"/>
    <property type="project" value="InterPro"/>
</dbReference>
<evidence type="ECO:0008006" key="4">
    <source>
        <dbReference type="Google" id="ProtNLM"/>
    </source>
</evidence>
<organism evidence="2 3">
    <name type="scientific">Pseudomonas putida</name>
    <name type="common">Arthrobacter siderocapsulatus</name>
    <dbReference type="NCBI Taxonomy" id="303"/>
    <lineage>
        <taxon>Bacteria</taxon>
        <taxon>Pseudomonadati</taxon>
        <taxon>Pseudomonadota</taxon>
        <taxon>Gammaproteobacteria</taxon>
        <taxon>Pseudomonadales</taxon>
        <taxon>Pseudomonadaceae</taxon>
        <taxon>Pseudomonas</taxon>
    </lineage>
</organism>
<dbReference type="PANTHER" id="PTHR38457">
    <property type="entry name" value="REGULATOR ABRB-RELATED"/>
    <property type="match status" value="1"/>
</dbReference>
<feature type="transmembrane region" description="Helical" evidence="1">
    <location>
        <begin position="83"/>
        <end position="105"/>
    </location>
</feature>
<keyword evidence="1" id="KW-0472">Membrane</keyword>
<gene>
    <name evidence="2" type="ORF">BL240_11135</name>
</gene>
<keyword evidence="1" id="KW-1133">Transmembrane helix</keyword>
<evidence type="ECO:0000256" key="1">
    <source>
        <dbReference type="SAM" id="Phobius"/>
    </source>
</evidence>
<feature type="transmembrane region" description="Helical" evidence="1">
    <location>
        <begin position="31"/>
        <end position="50"/>
    </location>
</feature>
<dbReference type="InterPro" id="IPR017516">
    <property type="entry name" value="AbrB_dup"/>
</dbReference>
<dbReference type="InterPro" id="IPR007820">
    <property type="entry name" value="AbrB_fam"/>
</dbReference>
<dbReference type="AlphaFoldDB" id="A0A1L5PPM0"/>
<evidence type="ECO:0000313" key="2">
    <source>
        <dbReference type="EMBL" id="APO81966.1"/>
    </source>
</evidence>
<dbReference type="RefSeq" id="WP_075044841.1">
    <property type="nucleotide sequence ID" value="NZ_CP018743.1"/>
</dbReference>
<dbReference type="Proteomes" id="UP000185146">
    <property type="component" value="Chromosome"/>
</dbReference>
<dbReference type="GO" id="GO:0010468">
    <property type="term" value="P:regulation of gene expression"/>
    <property type="evidence" value="ECO:0007669"/>
    <property type="project" value="InterPro"/>
</dbReference>
<dbReference type="EMBL" id="CP018743">
    <property type="protein sequence ID" value="APO81966.1"/>
    <property type="molecule type" value="Genomic_DNA"/>
</dbReference>